<dbReference type="InterPro" id="IPR013319">
    <property type="entry name" value="GH11/12"/>
</dbReference>
<keyword evidence="3" id="KW-0732">Signal</keyword>
<keyword evidence="5" id="KW-1185">Reference proteome</keyword>
<proteinExistence type="inferred from homology"/>
<keyword evidence="2" id="KW-0378">Hydrolase</keyword>
<keyword evidence="2" id="KW-0326">Glycosidase</keyword>
<dbReference type="Pfam" id="PF01670">
    <property type="entry name" value="Glyco_hydro_12"/>
    <property type="match status" value="1"/>
</dbReference>
<name>A0A9W8WV97_9PLEO</name>
<keyword evidence="2" id="KW-0624">Polysaccharide degradation</keyword>
<feature type="chain" id="PRO_5040732466" description="Glycoside hydrolase family 12 protein" evidence="3">
    <location>
        <begin position="19"/>
        <end position="249"/>
    </location>
</feature>
<dbReference type="PANTHER" id="PTHR34002:SF9">
    <property type="entry name" value="XYLOGLUCAN-SPECIFIC ENDO-BETA-1,4-GLUCANASE A"/>
    <property type="match status" value="1"/>
</dbReference>
<dbReference type="AlphaFoldDB" id="A0A9W8WV97"/>
<dbReference type="EMBL" id="JAPEUV010000085">
    <property type="protein sequence ID" value="KAJ4333962.1"/>
    <property type="molecule type" value="Genomic_DNA"/>
</dbReference>
<dbReference type="SUPFAM" id="SSF49899">
    <property type="entry name" value="Concanavalin A-like lectins/glucanases"/>
    <property type="match status" value="1"/>
</dbReference>
<dbReference type="GO" id="GO:0000272">
    <property type="term" value="P:polysaccharide catabolic process"/>
    <property type="evidence" value="ECO:0007669"/>
    <property type="project" value="UniProtKB-KW"/>
</dbReference>
<sequence>MKFSTLFTFASTAALTLAAPTTPASVLSKRADFCGQWDNQVQGPYTIYNNLWGRDQATSGSQCTGVDGLSGSTLKWHTKWAWAGGAGHVKSYANVVTKITQKAISSITSLPSTWTWNYTGSNIVANVAYDIFTGATATGSAQYEVMIWLAALGGAGPISSTGSAIATVTVAGKQFKLYKGPNGQMTVFSFVAVSPINSFNGNLNEFLVYLRGNQGLPGSQILQSVGAGSEPFSGSNAVLTTTAYTLSEK</sequence>
<accession>A0A9W8WV97</accession>
<dbReference type="GO" id="GO:0008810">
    <property type="term" value="F:cellulase activity"/>
    <property type="evidence" value="ECO:0007669"/>
    <property type="project" value="InterPro"/>
</dbReference>
<evidence type="ECO:0008006" key="6">
    <source>
        <dbReference type="Google" id="ProtNLM"/>
    </source>
</evidence>
<comment type="similarity">
    <text evidence="1 2">Belongs to the glycosyl hydrolase 12 (cellulase H) family.</text>
</comment>
<dbReference type="InterPro" id="IPR002594">
    <property type="entry name" value="GH12"/>
</dbReference>
<gene>
    <name evidence="4" type="ORF">N0V87_007221</name>
</gene>
<dbReference type="Gene3D" id="2.60.120.180">
    <property type="match status" value="1"/>
</dbReference>
<reference evidence="4" key="1">
    <citation type="submission" date="2022-10" db="EMBL/GenBank/DDBJ databases">
        <title>Tapping the CABI collections for fungal endophytes: first genome assemblies for Collariella, Neodidymelliopsis, Ascochyta clinopodiicola, Didymella pomorum, Didymosphaeria variabile, Neocosmospora piperis and Neocucurbitaria cava.</title>
        <authorList>
            <person name="Hill R."/>
        </authorList>
    </citation>
    <scope>NUCLEOTIDE SEQUENCE</scope>
    <source>
        <strain evidence="4">IMI 360193</strain>
    </source>
</reference>
<dbReference type="PANTHER" id="PTHR34002">
    <property type="entry name" value="BLR1656 PROTEIN"/>
    <property type="match status" value="1"/>
</dbReference>
<evidence type="ECO:0000313" key="4">
    <source>
        <dbReference type="EMBL" id="KAJ4333962.1"/>
    </source>
</evidence>
<evidence type="ECO:0000256" key="2">
    <source>
        <dbReference type="RuleBase" id="RU361163"/>
    </source>
</evidence>
<keyword evidence="2" id="KW-0119">Carbohydrate metabolism</keyword>
<dbReference type="InterPro" id="IPR013320">
    <property type="entry name" value="ConA-like_dom_sf"/>
</dbReference>
<comment type="caution">
    <text evidence="4">The sequence shown here is derived from an EMBL/GenBank/DDBJ whole genome shotgun (WGS) entry which is preliminary data.</text>
</comment>
<dbReference type="Proteomes" id="UP001140562">
    <property type="component" value="Unassembled WGS sequence"/>
</dbReference>
<feature type="signal peptide" evidence="3">
    <location>
        <begin position="1"/>
        <end position="18"/>
    </location>
</feature>
<evidence type="ECO:0000256" key="1">
    <source>
        <dbReference type="ARBA" id="ARBA00005519"/>
    </source>
</evidence>
<evidence type="ECO:0000256" key="3">
    <source>
        <dbReference type="SAM" id="SignalP"/>
    </source>
</evidence>
<organism evidence="4 5">
    <name type="scientific">Didymella glomerata</name>
    <dbReference type="NCBI Taxonomy" id="749621"/>
    <lineage>
        <taxon>Eukaryota</taxon>
        <taxon>Fungi</taxon>
        <taxon>Dikarya</taxon>
        <taxon>Ascomycota</taxon>
        <taxon>Pezizomycotina</taxon>
        <taxon>Dothideomycetes</taxon>
        <taxon>Pleosporomycetidae</taxon>
        <taxon>Pleosporales</taxon>
        <taxon>Pleosporineae</taxon>
        <taxon>Didymellaceae</taxon>
        <taxon>Didymella</taxon>
    </lineage>
</organism>
<protein>
    <recommendedName>
        <fullName evidence="6">Glycoside hydrolase family 12 protein</fullName>
    </recommendedName>
</protein>
<dbReference type="OrthoDB" id="95118at2759"/>
<evidence type="ECO:0000313" key="5">
    <source>
        <dbReference type="Proteomes" id="UP001140562"/>
    </source>
</evidence>